<accession>K6YB57</accession>
<evidence type="ECO:0008006" key="4">
    <source>
        <dbReference type="Google" id="ProtNLM"/>
    </source>
</evidence>
<dbReference type="AlphaFoldDB" id="K6YB57"/>
<feature type="signal peptide" evidence="1">
    <location>
        <begin position="1"/>
        <end position="21"/>
    </location>
</feature>
<comment type="caution">
    <text evidence="2">The sequence shown here is derived from an EMBL/GenBank/DDBJ whole genome shotgun (WGS) entry which is preliminary data.</text>
</comment>
<keyword evidence="3" id="KW-1185">Reference proteome</keyword>
<dbReference type="OrthoDB" id="9883766at2"/>
<organism evidence="2 3">
    <name type="scientific">Paraglaciecola arctica BSs20135</name>
    <dbReference type="NCBI Taxonomy" id="493475"/>
    <lineage>
        <taxon>Bacteria</taxon>
        <taxon>Pseudomonadati</taxon>
        <taxon>Pseudomonadota</taxon>
        <taxon>Gammaproteobacteria</taxon>
        <taxon>Alteromonadales</taxon>
        <taxon>Alteromonadaceae</taxon>
        <taxon>Paraglaciecola</taxon>
    </lineage>
</organism>
<dbReference type="Proteomes" id="UP000006327">
    <property type="component" value="Unassembled WGS sequence"/>
</dbReference>
<dbReference type="RefSeq" id="WP_007623857.1">
    <property type="nucleotide sequence ID" value="NZ_BAEO01000060.1"/>
</dbReference>
<feature type="chain" id="PRO_5003897339" description="DUF4412 domain-containing protein" evidence="1">
    <location>
        <begin position="22"/>
        <end position="268"/>
    </location>
</feature>
<evidence type="ECO:0000256" key="1">
    <source>
        <dbReference type="SAM" id="SignalP"/>
    </source>
</evidence>
<evidence type="ECO:0000313" key="3">
    <source>
        <dbReference type="Proteomes" id="UP000006327"/>
    </source>
</evidence>
<name>K6YB57_9ALTE</name>
<gene>
    <name evidence="2" type="ORF">GARC_4249</name>
</gene>
<proteinExistence type="predicted"/>
<keyword evidence="1" id="KW-0732">Signal</keyword>
<dbReference type="EMBL" id="BAEO01000060">
    <property type="protein sequence ID" value="GAC21191.1"/>
    <property type="molecule type" value="Genomic_DNA"/>
</dbReference>
<reference evidence="2 3" key="1">
    <citation type="journal article" date="2017" name="Antonie Van Leeuwenhoek">
        <title>Rhizobium rhizosphaerae sp. nov., a novel species isolated from rice rhizosphere.</title>
        <authorList>
            <person name="Zhao J.J."/>
            <person name="Zhang J."/>
            <person name="Zhang R.J."/>
            <person name="Zhang C.W."/>
            <person name="Yin H.Q."/>
            <person name="Zhang X.X."/>
        </authorList>
    </citation>
    <scope>NUCLEOTIDE SEQUENCE [LARGE SCALE GENOMIC DNA]</scope>
    <source>
        <strain evidence="2 3">BSs20135</strain>
    </source>
</reference>
<sequence length="268" mass="30204">MSIYRSLFMSVLLLISQSAQGQVTATVLEMQQQQGEQQRNFSLYLSQDSVANLNEQQQLQELFDRSTKTLYVLDYQQQNYRSFSLPKAKIYADALQAMFAKFEKKLEQLPESQRQKQADRLNQFFNGGKDGRIVKSQYNATAQQGQFAGVSCDWYEIHEQQELKGRTCIANPSSIKNGTALLEMLQTMNEIYSLVIGSVQGKLHLNIPNNPMAPLAKLGKIPLNIERQASGLEMQLISVQEVSVEKSVFSLPENFTEVIDDIAAPAVP</sequence>
<protein>
    <recommendedName>
        <fullName evidence="4">DUF4412 domain-containing protein</fullName>
    </recommendedName>
</protein>
<evidence type="ECO:0000313" key="2">
    <source>
        <dbReference type="EMBL" id="GAC21191.1"/>
    </source>
</evidence>